<feature type="region of interest" description="Disordered" evidence="5">
    <location>
        <begin position="76"/>
        <end position="111"/>
    </location>
</feature>
<dbReference type="InterPro" id="IPR029063">
    <property type="entry name" value="SAM-dependent_MTases_sf"/>
</dbReference>
<evidence type="ECO:0000313" key="7">
    <source>
        <dbReference type="Proteomes" id="UP000572528"/>
    </source>
</evidence>
<dbReference type="Gene3D" id="3.40.50.150">
    <property type="entry name" value="Vaccinia Virus protein VP39"/>
    <property type="match status" value="2"/>
</dbReference>
<dbReference type="RefSeq" id="WP_179900996.1">
    <property type="nucleotide sequence ID" value="NZ_JACBXV010000137.1"/>
</dbReference>
<reference evidence="6 7" key="1">
    <citation type="submission" date="2020-07" db="EMBL/GenBank/DDBJ databases">
        <title>MOT database genomes.</title>
        <authorList>
            <person name="Joseph S."/>
            <person name="Aduse-Opoku J."/>
            <person name="Hashim A."/>
            <person name="Wade W."/>
            <person name="Curtis M."/>
        </authorList>
    </citation>
    <scope>NUCLEOTIDE SEQUENCE [LARGE SCALE GENOMIC DNA]</scope>
    <source>
        <strain evidence="6 7">WMus004</strain>
    </source>
</reference>
<gene>
    <name evidence="6" type="ORF">HZZ05_09420</name>
</gene>
<evidence type="ECO:0000256" key="4">
    <source>
        <dbReference type="ARBA" id="ARBA00047942"/>
    </source>
</evidence>
<accession>A0A853EK54</accession>
<feature type="region of interest" description="Disordered" evidence="5">
    <location>
        <begin position="415"/>
        <end position="447"/>
    </location>
</feature>
<evidence type="ECO:0000313" key="6">
    <source>
        <dbReference type="EMBL" id="NYS69727.1"/>
    </source>
</evidence>
<feature type="compositionally biased region" description="Low complexity" evidence="5">
    <location>
        <begin position="79"/>
        <end position="104"/>
    </location>
</feature>
<evidence type="ECO:0000256" key="2">
    <source>
        <dbReference type="ARBA" id="ARBA00022603"/>
    </source>
</evidence>
<sequence length="1638" mass="180033">MAVSDALVVGEDWISEHYFTSQAAKGSFAARVLERRQEWAEAEAEGVSTSRSRFRAQRSRLEALFAELPVLEGAEAQESGPAGMAGAVGAADGGSTASSTAAGGAQDGPGERAAEELDGLLREVLGYSTGEFGLWECGPVTLVRPVGVEGPAPAALVRARPAATVEDLLVKDAPNLAAPWVPVDLADPASGPLEGAEPVVSVSRALSVLMTDEHGPAFALVLAGRWALVVERERWPEGRWLAVDVQLVAERSELTRGGEVERALACLEARSLLPTAQGETWWSTTLEDSAAHTVGVSKDLREGVRLSVEILANEVVRRRVARGLEPLEQGQAQPLALQCLRYLYRIIFLLYAEASPELGVLPVGAQEYDAGYGLDRLRELVLRELHEESARSGTHVYESLELLFALVDRGRNADAGSAGGAGGPRGAAAPAADEAEGPGAAAGPWPGDEEAEPFSGLVFQPMRADLFRPASTALIDEVGLGNEAMLRVLRHLLLTRGESGAGRGFISYVELGINQLGAVYEGLMSYTGSFATERLWEVAPGGDASKGSWVVPRDVAEGLSDADMVTRVDEVTGERRSVIHEPGTFVFRLSGRDRQRSASYYTPEVLTRFTVQQALAELLDQDGRVTTAREVLGLSVCEPALGSGAFAIEAVRQLAEQYLSRRERELGRRVDPEQRPRELAKVKAFIALHRVYGVDLNATAVELAEVSLWLDTMVEGLSAPWFGLRLRRGNSLVGAKRALYDVAALRKREWLSTAPVPEPLSRVGSALDAAGPDAVRRVGSAVEVSHRIHHFLLPASGWGSAVEVPKQVRDLMDAAHLKALKALKAWRRSVTKAPTAAQARRLTALAARVEVLWEMTLRRLRIAEAEASRRIELWGAEEGAPASRVSREQIEDFLADESSAYRRLRLVMDAWCALWFWPLNRPEAAPPDLEEWIGALEGVLGTGGKANRLVPAGAASLADAGSWDELEVAERTEIQFSGALRVSEVRRAHPWLGVVEEVAAQQGFFHWELDFAPVFARGGFDLQVGNPPWVRPRTDVEGLLAEGDPWWALAGKPSVAQKDARRQRTLARPGVKELVISGTSEVVVLAEILSDPALYPLLSGQPDLYRAFMCAVWEHQAPQGVSGLIHMESHFTDAKTPGLRAATYRRLRRHWQFINEMILFEIQHQKHFGINVYGEDQNPSFIQATSLYHPDTALRSLAHDGSGEEPGFKDPHTGTWDLRPHASRIQRVTGETLQTWQSVTQAEDWQSTPMVYTVNSAAARTLATLAESPRLAGAGLQFSRGWDESIDRQKGRFIKEWGAASWEDAILQGPHLYVSTPLYKQPNATMLNHLDWTSVDVEALPPNAEPVTAYKPAGDRTTYDRLYTHWGESSARDHYRIAWRRMAANTGERTLIPALIPRRTAHVNPIYTAGHLEDTSTINLLQAAASSVLCDFQIRSRGRNDIINTDIERLPLLDRHHPLASRVILRALRLNCLTEAYADLWESCWEDGFAEDAPIFPRYDERPVGPLWSPGVPLRRAEDRRNAQVEIDVMVAVMLGVPVEDLCTIYRTQFAVLYDYDHGRGQGAYVYDVNGRQVPTPVRKAWEKRERPASDADMPLDERTHTHPGSGVSYVYSLPFRTRDRESDFRRIHTTLTTATQV</sequence>
<dbReference type="SUPFAM" id="SSF53335">
    <property type="entry name" value="S-adenosyl-L-methionine-dependent methyltransferases"/>
    <property type="match status" value="1"/>
</dbReference>
<comment type="caution">
    <text evidence="6">The sequence shown here is derived from an EMBL/GenBank/DDBJ whole genome shotgun (WGS) entry which is preliminary data.</text>
</comment>
<feature type="compositionally biased region" description="Low complexity" evidence="5">
    <location>
        <begin position="426"/>
        <end position="446"/>
    </location>
</feature>
<keyword evidence="3 6" id="KW-0808">Transferase</keyword>
<dbReference type="GO" id="GO:0009007">
    <property type="term" value="F:site-specific DNA-methyltransferase (adenine-specific) activity"/>
    <property type="evidence" value="ECO:0007669"/>
    <property type="project" value="UniProtKB-EC"/>
</dbReference>
<evidence type="ECO:0000256" key="5">
    <source>
        <dbReference type="SAM" id="MobiDB-lite"/>
    </source>
</evidence>
<comment type="catalytic activity">
    <reaction evidence="4">
        <text>a 2'-deoxyadenosine in DNA + S-adenosyl-L-methionine = an N(6)-methyl-2'-deoxyadenosine in DNA + S-adenosyl-L-homocysteine + H(+)</text>
        <dbReference type="Rhea" id="RHEA:15197"/>
        <dbReference type="Rhea" id="RHEA-COMP:12418"/>
        <dbReference type="Rhea" id="RHEA-COMP:12419"/>
        <dbReference type="ChEBI" id="CHEBI:15378"/>
        <dbReference type="ChEBI" id="CHEBI:57856"/>
        <dbReference type="ChEBI" id="CHEBI:59789"/>
        <dbReference type="ChEBI" id="CHEBI:90615"/>
        <dbReference type="ChEBI" id="CHEBI:90616"/>
        <dbReference type="EC" id="2.1.1.72"/>
    </reaction>
</comment>
<proteinExistence type="predicted"/>
<evidence type="ECO:0000256" key="1">
    <source>
        <dbReference type="ARBA" id="ARBA00011900"/>
    </source>
</evidence>
<dbReference type="EC" id="2.1.1.72" evidence="1"/>
<dbReference type="InterPro" id="IPR050953">
    <property type="entry name" value="N4_N6_ade-DNA_methylase"/>
</dbReference>
<dbReference type="PANTHER" id="PTHR33841:SF1">
    <property type="entry name" value="DNA METHYLTRANSFERASE A"/>
    <property type="match status" value="1"/>
</dbReference>
<dbReference type="EMBL" id="JACBXV010000137">
    <property type="protein sequence ID" value="NYS69727.1"/>
    <property type="molecule type" value="Genomic_DNA"/>
</dbReference>
<dbReference type="PANTHER" id="PTHR33841">
    <property type="entry name" value="DNA METHYLTRANSFERASE YEEA-RELATED"/>
    <property type="match status" value="1"/>
</dbReference>
<feature type="region of interest" description="Disordered" evidence="5">
    <location>
        <begin position="1581"/>
        <end position="1604"/>
    </location>
</feature>
<keyword evidence="2 6" id="KW-0489">Methyltransferase</keyword>
<dbReference type="Proteomes" id="UP000572528">
    <property type="component" value="Unassembled WGS sequence"/>
</dbReference>
<name>A0A853EK54_9ACTO</name>
<organism evidence="6 7">
    <name type="scientific">Actinomyces bowdenii</name>
    <dbReference type="NCBI Taxonomy" id="131109"/>
    <lineage>
        <taxon>Bacteria</taxon>
        <taxon>Bacillati</taxon>
        <taxon>Actinomycetota</taxon>
        <taxon>Actinomycetes</taxon>
        <taxon>Actinomycetales</taxon>
        <taxon>Actinomycetaceae</taxon>
        <taxon>Actinomyces</taxon>
    </lineage>
</organism>
<evidence type="ECO:0000256" key="3">
    <source>
        <dbReference type="ARBA" id="ARBA00022679"/>
    </source>
</evidence>
<protein>
    <recommendedName>
        <fullName evidence="1">site-specific DNA-methyltransferase (adenine-specific)</fullName>
        <ecNumber evidence="1">2.1.1.72</ecNumber>
    </recommendedName>
</protein>
<feature type="compositionally biased region" description="Basic and acidic residues" evidence="5">
    <location>
        <begin position="1581"/>
        <end position="1601"/>
    </location>
</feature>
<dbReference type="GO" id="GO:0032259">
    <property type="term" value="P:methylation"/>
    <property type="evidence" value="ECO:0007669"/>
    <property type="project" value="UniProtKB-KW"/>
</dbReference>